<feature type="domain" description="Sema" evidence="8">
    <location>
        <begin position="1"/>
        <end position="459"/>
    </location>
</feature>
<evidence type="ECO:0000256" key="4">
    <source>
        <dbReference type="ARBA" id="ARBA00023157"/>
    </source>
</evidence>
<keyword evidence="7" id="KW-1133">Transmembrane helix</keyword>
<evidence type="ECO:0000256" key="5">
    <source>
        <dbReference type="ARBA" id="ARBA00023180"/>
    </source>
</evidence>
<dbReference type="SUPFAM" id="SSF101912">
    <property type="entry name" value="Sema domain"/>
    <property type="match status" value="1"/>
</dbReference>
<reference evidence="9" key="1">
    <citation type="journal article" date="2013" name="Genetics">
        <title>The draft genome and transcriptome of Panagrellus redivivus are shaped by the harsh demands of a free-living lifestyle.</title>
        <authorList>
            <person name="Srinivasan J."/>
            <person name="Dillman A.R."/>
            <person name="Macchietto M.G."/>
            <person name="Heikkinen L."/>
            <person name="Lakso M."/>
            <person name="Fracchia K.M."/>
            <person name="Antoshechkin I."/>
            <person name="Mortazavi A."/>
            <person name="Wong G."/>
            <person name="Sternberg P.W."/>
        </authorList>
    </citation>
    <scope>NUCLEOTIDE SEQUENCE [LARGE SCALE GENOMIC DNA]</scope>
    <source>
        <strain evidence="9">MT8872</strain>
    </source>
</reference>
<keyword evidence="5" id="KW-0325">Glycoprotein</keyword>
<evidence type="ECO:0000259" key="8">
    <source>
        <dbReference type="PROSITE" id="PS51004"/>
    </source>
</evidence>
<dbReference type="InterPro" id="IPR015943">
    <property type="entry name" value="WD40/YVTN_repeat-like_dom_sf"/>
</dbReference>
<comment type="caution">
    <text evidence="6">Lacks conserved residue(s) required for the propagation of feature annotation.</text>
</comment>
<dbReference type="InterPro" id="IPR027231">
    <property type="entry name" value="Semaphorin"/>
</dbReference>
<dbReference type="GO" id="GO:0005886">
    <property type="term" value="C:plasma membrane"/>
    <property type="evidence" value="ECO:0007669"/>
    <property type="project" value="TreeGrafter"/>
</dbReference>
<dbReference type="SMART" id="SM00423">
    <property type="entry name" value="PSI"/>
    <property type="match status" value="1"/>
</dbReference>
<sequence length="708" mass="77421">MDVLVAVGLSADARQFTSPDGAKDDLRLVDVTDKSIFVGGRDHVYELAHSLDAKHDISWSAPGQVAEECTMKGRTEPQCHNFIRVVARRRHGLLVCGTHAFAPLCRDYEYSKIDREYRTKREFNGKAITPYDPRANFTYVYDFDSNEIFVATVSDFNGNDPLIYKKKVPAGDGLRTQKDDLRVLDHPEFVGSFVHRDYVYVWFRERTTESNEKVFSRVGRLCKNDRGGPGMAQDRWSSFLKARLNCSVPADSPFYFNELQSVSKPVPLENGDAIVYAVFATSRSAVLMNAVCAFRMSDIDAVFNQGRFKTQRSVSSYTSRHHVNGPAERPGRCVEDSRKLSDISFILKNPLINDLISTASEPVLVEGPSKPDLTSITVVPASAAISAGRSNQSFNVVYVGRSDGTLLKAVQLPDGHTALISNVKIFEASPLGSINAVVQLPQTQSLVVVSKDRVRRVPMHHCDKQVSCGQCVGLRDPHCAWDTVNLHCAHSDDWSSGSWIQNVVTGRSSQCPEDPIDKDIVINQPLSDASLGFPLSPLSEATVKEGGLSVSTIILFIICAAVLATVLGFLIGYRISKWHLITELQAGHSSGSSSNGSDYDSYGRARLTRHDSLTATSKLVPNFYPIQHKMSDAVSLVYGAQHAIPVMSSSMSAAGSGYTTPHHRLDHAAAMLINNGSMGGGSAGGSSIASHAPSCTLPRDYKVKKVYL</sequence>
<dbReference type="InterPro" id="IPR002165">
    <property type="entry name" value="Plexin_repeat"/>
</dbReference>
<dbReference type="GO" id="GO:0030335">
    <property type="term" value="P:positive regulation of cell migration"/>
    <property type="evidence" value="ECO:0007669"/>
    <property type="project" value="TreeGrafter"/>
</dbReference>
<dbReference type="Pfam" id="PF01437">
    <property type="entry name" value="PSI"/>
    <property type="match status" value="1"/>
</dbReference>
<feature type="transmembrane region" description="Helical" evidence="7">
    <location>
        <begin position="553"/>
        <end position="573"/>
    </location>
</feature>
<dbReference type="PROSITE" id="PS51004">
    <property type="entry name" value="SEMA"/>
    <property type="match status" value="1"/>
</dbReference>
<evidence type="ECO:0000256" key="3">
    <source>
        <dbReference type="ARBA" id="ARBA00023136"/>
    </source>
</evidence>
<dbReference type="InterPro" id="IPR001627">
    <property type="entry name" value="Semap_dom"/>
</dbReference>
<dbReference type="GO" id="GO:0071526">
    <property type="term" value="P:semaphorin-plexin signaling pathway"/>
    <property type="evidence" value="ECO:0007669"/>
    <property type="project" value="TreeGrafter"/>
</dbReference>
<dbReference type="Gene3D" id="2.130.10.10">
    <property type="entry name" value="YVTN repeat-like/Quinoprotein amine dehydrogenase"/>
    <property type="match status" value="1"/>
</dbReference>
<organism evidence="9 10">
    <name type="scientific">Panagrellus redivivus</name>
    <name type="common">Microworm</name>
    <dbReference type="NCBI Taxonomy" id="6233"/>
    <lineage>
        <taxon>Eukaryota</taxon>
        <taxon>Metazoa</taxon>
        <taxon>Ecdysozoa</taxon>
        <taxon>Nematoda</taxon>
        <taxon>Chromadorea</taxon>
        <taxon>Rhabditida</taxon>
        <taxon>Tylenchina</taxon>
        <taxon>Panagrolaimomorpha</taxon>
        <taxon>Panagrolaimoidea</taxon>
        <taxon>Panagrolaimidae</taxon>
        <taxon>Panagrellus</taxon>
    </lineage>
</organism>
<evidence type="ECO:0000256" key="6">
    <source>
        <dbReference type="PROSITE-ProRule" id="PRU00352"/>
    </source>
</evidence>
<dbReference type="SUPFAM" id="SSF103575">
    <property type="entry name" value="Plexin repeat"/>
    <property type="match status" value="1"/>
</dbReference>
<keyword evidence="9" id="KW-1185">Reference proteome</keyword>
<proteinExistence type="predicted"/>
<evidence type="ECO:0000256" key="1">
    <source>
        <dbReference type="ARBA" id="ARBA00004370"/>
    </source>
</evidence>
<evidence type="ECO:0000256" key="7">
    <source>
        <dbReference type="SAM" id="Phobius"/>
    </source>
</evidence>
<keyword evidence="4" id="KW-1015">Disulfide bond</keyword>
<dbReference type="Gene3D" id="3.30.1680.10">
    <property type="entry name" value="ligand-binding face of the semaphorins, domain 2"/>
    <property type="match status" value="1"/>
</dbReference>
<dbReference type="GO" id="GO:0045499">
    <property type="term" value="F:chemorepellent activity"/>
    <property type="evidence" value="ECO:0007669"/>
    <property type="project" value="TreeGrafter"/>
</dbReference>
<dbReference type="WBParaSite" id="Pan_g5977.t1">
    <property type="protein sequence ID" value="Pan_g5977.t1"/>
    <property type="gene ID" value="Pan_g5977"/>
</dbReference>
<evidence type="ECO:0000313" key="9">
    <source>
        <dbReference type="Proteomes" id="UP000492821"/>
    </source>
</evidence>
<keyword evidence="3 7" id="KW-0472">Membrane</keyword>
<dbReference type="InterPro" id="IPR016201">
    <property type="entry name" value="PSI"/>
</dbReference>
<dbReference type="SMART" id="SM00630">
    <property type="entry name" value="Sema"/>
    <property type="match status" value="1"/>
</dbReference>
<name>A0A7E4W4D6_PANRE</name>
<dbReference type="PANTHER" id="PTHR11036:SF127">
    <property type="entry name" value="SEMAPHORIN-1A"/>
    <property type="match status" value="1"/>
</dbReference>
<accession>A0A7E4W4D6</accession>
<evidence type="ECO:0000313" key="10">
    <source>
        <dbReference type="WBParaSite" id="Pan_g5977.t1"/>
    </source>
</evidence>
<dbReference type="GO" id="GO:0030215">
    <property type="term" value="F:semaphorin receptor binding"/>
    <property type="evidence" value="ECO:0007669"/>
    <property type="project" value="InterPro"/>
</dbReference>
<keyword evidence="7" id="KW-0812">Transmembrane</keyword>
<reference evidence="10" key="2">
    <citation type="submission" date="2020-10" db="UniProtKB">
        <authorList>
            <consortium name="WormBaseParasite"/>
        </authorList>
    </citation>
    <scope>IDENTIFICATION</scope>
</reference>
<keyword evidence="2" id="KW-0524">Neurogenesis</keyword>
<dbReference type="Proteomes" id="UP000492821">
    <property type="component" value="Unassembled WGS sequence"/>
</dbReference>
<dbReference type="AlphaFoldDB" id="A0A7E4W4D6"/>
<evidence type="ECO:0000256" key="2">
    <source>
        <dbReference type="ARBA" id="ARBA00022902"/>
    </source>
</evidence>
<comment type="subcellular location">
    <subcellularLocation>
        <location evidence="1">Membrane</location>
    </subcellularLocation>
</comment>
<dbReference type="InterPro" id="IPR036352">
    <property type="entry name" value="Semap_dom_sf"/>
</dbReference>
<protein>
    <submittedName>
        <fullName evidence="10">Sema domain-containing protein</fullName>
    </submittedName>
</protein>
<dbReference type="GO" id="GO:0007411">
    <property type="term" value="P:axon guidance"/>
    <property type="evidence" value="ECO:0007669"/>
    <property type="project" value="TreeGrafter"/>
</dbReference>
<dbReference type="PANTHER" id="PTHR11036">
    <property type="entry name" value="SEMAPHORIN"/>
    <property type="match status" value="1"/>
</dbReference>
<dbReference type="Pfam" id="PF01403">
    <property type="entry name" value="Sema"/>
    <property type="match status" value="1"/>
</dbReference>